<dbReference type="Proteomes" id="UP000694044">
    <property type="component" value="Unassembled WGS sequence"/>
</dbReference>
<reference evidence="17" key="1">
    <citation type="submission" date="2021-02" db="EMBL/GenBank/DDBJ databases">
        <authorList>
            <person name="Palmer J.M."/>
        </authorList>
    </citation>
    <scope>NUCLEOTIDE SEQUENCE</scope>
    <source>
        <strain evidence="17">SCRP734</strain>
    </source>
</reference>
<evidence type="ECO:0000256" key="2">
    <source>
        <dbReference type="ARBA" id="ARBA00005180"/>
    </source>
</evidence>
<comment type="cofactor">
    <cofactor evidence="1">
        <name>Mg(2+)</name>
        <dbReference type="ChEBI" id="CHEBI:18420"/>
    </cofactor>
</comment>
<dbReference type="GO" id="GO:0006223">
    <property type="term" value="P:uracil salvage"/>
    <property type="evidence" value="ECO:0007669"/>
    <property type="project" value="InterPro"/>
</dbReference>
<evidence type="ECO:0000256" key="12">
    <source>
        <dbReference type="ARBA" id="ARBA00023134"/>
    </source>
</evidence>
<dbReference type="PANTHER" id="PTHR46280:SF3">
    <property type="entry name" value="PLECKSTRIN HOMOLOGY DOMAIN-CONTAINING FAMILY F MEMBER 1 HOMOLOG"/>
    <property type="match status" value="1"/>
</dbReference>
<dbReference type="InterPro" id="IPR000836">
    <property type="entry name" value="PRTase_dom"/>
</dbReference>
<dbReference type="GO" id="GO:0008270">
    <property type="term" value="F:zinc ion binding"/>
    <property type="evidence" value="ECO:0007669"/>
    <property type="project" value="UniProtKB-KW"/>
</dbReference>
<dbReference type="InterPro" id="IPR051765">
    <property type="entry name" value="PH_domain-containing_F"/>
</dbReference>
<keyword evidence="11" id="KW-0862">Zinc</keyword>
<dbReference type="Pfam" id="PF14681">
    <property type="entry name" value="UPRTase"/>
    <property type="match status" value="1"/>
</dbReference>
<evidence type="ECO:0000256" key="7">
    <source>
        <dbReference type="ARBA" id="ARBA00022679"/>
    </source>
</evidence>
<dbReference type="GO" id="GO:0004845">
    <property type="term" value="F:uracil phosphoribosyltransferase activity"/>
    <property type="evidence" value="ECO:0007669"/>
    <property type="project" value="UniProtKB-EC"/>
</dbReference>
<feature type="region of interest" description="Disordered" evidence="15">
    <location>
        <begin position="386"/>
        <end position="408"/>
    </location>
</feature>
<dbReference type="NCBIfam" id="TIGR01091">
    <property type="entry name" value="upp"/>
    <property type="match status" value="1"/>
</dbReference>
<dbReference type="InterPro" id="IPR017455">
    <property type="entry name" value="Znf_FYVE-rel"/>
</dbReference>
<dbReference type="InterPro" id="IPR005765">
    <property type="entry name" value="UPRT"/>
</dbReference>
<keyword evidence="6" id="KW-0328">Glycosyltransferase</keyword>
<evidence type="ECO:0000256" key="13">
    <source>
        <dbReference type="ARBA" id="ARBA00031082"/>
    </source>
</evidence>
<evidence type="ECO:0000256" key="10">
    <source>
        <dbReference type="ARBA" id="ARBA00022771"/>
    </source>
</evidence>
<dbReference type="Pfam" id="PF01363">
    <property type="entry name" value="FYVE"/>
    <property type="match status" value="1"/>
</dbReference>
<keyword evidence="18" id="KW-1185">Reference proteome</keyword>
<dbReference type="SMART" id="SM00064">
    <property type="entry name" value="FYVE"/>
    <property type="match status" value="1"/>
</dbReference>
<gene>
    <name evidence="17" type="ORF">PHYPSEUDO_011251</name>
</gene>
<dbReference type="PROSITE" id="PS50178">
    <property type="entry name" value="ZF_FYVE"/>
    <property type="match status" value="1"/>
</dbReference>
<accession>A0A8T1WIL9</accession>
<evidence type="ECO:0000313" key="18">
    <source>
        <dbReference type="Proteomes" id="UP000694044"/>
    </source>
</evidence>
<evidence type="ECO:0000256" key="11">
    <source>
        <dbReference type="ARBA" id="ARBA00022833"/>
    </source>
</evidence>
<dbReference type="EMBL" id="JAGDFM010000005">
    <property type="protein sequence ID" value="KAG7393246.1"/>
    <property type="molecule type" value="Genomic_DNA"/>
</dbReference>
<feature type="domain" description="FYVE-type" evidence="16">
    <location>
        <begin position="288"/>
        <end position="364"/>
    </location>
</feature>
<dbReference type="GO" id="GO:0007032">
    <property type="term" value="P:endosome organization"/>
    <property type="evidence" value="ECO:0007669"/>
    <property type="project" value="TreeGrafter"/>
</dbReference>
<dbReference type="CDD" id="cd06223">
    <property type="entry name" value="PRTases_typeI"/>
    <property type="match status" value="1"/>
</dbReference>
<evidence type="ECO:0000256" key="15">
    <source>
        <dbReference type="SAM" id="MobiDB-lite"/>
    </source>
</evidence>
<evidence type="ECO:0000256" key="6">
    <source>
        <dbReference type="ARBA" id="ARBA00022676"/>
    </source>
</evidence>
<evidence type="ECO:0000256" key="3">
    <source>
        <dbReference type="ARBA" id="ARBA00009516"/>
    </source>
</evidence>
<dbReference type="NCBIfam" id="NF001097">
    <property type="entry name" value="PRK00129.1"/>
    <property type="match status" value="1"/>
</dbReference>
<protein>
    <recommendedName>
        <fullName evidence="4">uracil phosphoribosyltransferase</fullName>
        <ecNumber evidence="4">2.4.2.9</ecNumber>
    </recommendedName>
    <alternativeName>
        <fullName evidence="13">UMP pyrophosphorylase</fullName>
    </alternativeName>
</protein>
<evidence type="ECO:0000256" key="8">
    <source>
        <dbReference type="ARBA" id="ARBA00022723"/>
    </source>
</evidence>
<keyword evidence="7" id="KW-0808">Transferase</keyword>
<dbReference type="FunFam" id="3.40.50.2020:FF:000003">
    <property type="entry name" value="Uracil phosphoribosyltransferase"/>
    <property type="match status" value="1"/>
</dbReference>
<evidence type="ECO:0000256" key="4">
    <source>
        <dbReference type="ARBA" id="ARBA00011894"/>
    </source>
</evidence>
<dbReference type="InterPro" id="IPR000306">
    <property type="entry name" value="Znf_FYVE"/>
</dbReference>
<dbReference type="GO" id="GO:0035091">
    <property type="term" value="F:phosphatidylinositol binding"/>
    <property type="evidence" value="ECO:0007669"/>
    <property type="project" value="TreeGrafter"/>
</dbReference>
<evidence type="ECO:0000256" key="5">
    <source>
        <dbReference type="ARBA" id="ARBA00022533"/>
    </source>
</evidence>
<proteinExistence type="inferred from homology"/>
<keyword evidence="12" id="KW-0342">GTP-binding</keyword>
<name>A0A8T1WIL9_9STRA</name>
<dbReference type="PANTHER" id="PTHR46280">
    <property type="entry name" value="PLECKSTRIN HOMOLOGY DOMAIN-CONTAINING FAMILY F MEMBER 2-RELATED"/>
    <property type="match status" value="1"/>
</dbReference>
<dbReference type="AlphaFoldDB" id="A0A8T1WIL9"/>
<evidence type="ECO:0000259" key="16">
    <source>
        <dbReference type="PROSITE" id="PS50178"/>
    </source>
</evidence>
<evidence type="ECO:0000256" key="14">
    <source>
        <dbReference type="PROSITE-ProRule" id="PRU00091"/>
    </source>
</evidence>
<organism evidence="17 18">
    <name type="scientific">Phytophthora pseudosyringae</name>
    <dbReference type="NCBI Taxonomy" id="221518"/>
    <lineage>
        <taxon>Eukaryota</taxon>
        <taxon>Sar</taxon>
        <taxon>Stramenopiles</taxon>
        <taxon>Oomycota</taxon>
        <taxon>Peronosporomycetes</taxon>
        <taxon>Peronosporales</taxon>
        <taxon>Peronosporaceae</taxon>
        <taxon>Phytophthora</taxon>
    </lineage>
</organism>
<dbReference type="OrthoDB" id="10257085at2759"/>
<evidence type="ECO:0000256" key="1">
    <source>
        <dbReference type="ARBA" id="ARBA00001946"/>
    </source>
</evidence>
<sequence length="434" mass="48338">MKVDTRVDNKKYGLAAESKVWCAVHPVLRHKLTKLRDERTNSRVFRQLLREVTFYLGYDATDDLETVPQKIKTPKGDHQGAELSTSVALVPILRAGLGMVEPMVDILPNATVHHIGMYRNKQSLLPVQYYNKLPKECNVDVAIILEPVIATAGTILATLAVLKTWGVEKIKIVSTIASKQGLQEVCAKNPNVEIFLAAIDDGLSEDGYILPGLGDAGDREFQTGAQVEKGHKYKPFLKNAQSRLGIHSEKVRIMTKEAATPPLLKTHSKDPLESSWRKHMSDGQWVPDVSVDTCMLCRAEFGFWIRRHHCRRCGAVVCDGCSGSRTKFIYKARRCLSILDQEITPNKLAEEDCRVCDACIRVIDEKLALGVSRRFGKGMAAALAASESDNQLEHTVPEPLGPDKGGNRTVMTMGRYRAEIKESEGNRYIRDTDL</sequence>
<evidence type="ECO:0000256" key="9">
    <source>
        <dbReference type="ARBA" id="ARBA00022741"/>
    </source>
</evidence>
<keyword evidence="9" id="KW-0547">Nucleotide-binding</keyword>
<comment type="pathway">
    <text evidence="2">Pyrimidine metabolism; UMP biosynthesis via salvage pathway; UMP from uracil: step 1/1.</text>
</comment>
<comment type="similarity">
    <text evidence="3">Belongs to the UPRTase family.</text>
</comment>
<dbReference type="EC" id="2.4.2.9" evidence="4"/>
<keyword evidence="10 14" id="KW-0863">Zinc-finger</keyword>
<comment type="caution">
    <text evidence="17">The sequence shown here is derived from an EMBL/GenBank/DDBJ whole genome shotgun (WGS) entry which is preliminary data.</text>
</comment>
<dbReference type="GO" id="GO:0005525">
    <property type="term" value="F:GTP binding"/>
    <property type="evidence" value="ECO:0007669"/>
    <property type="project" value="UniProtKB-KW"/>
</dbReference>
<keyword evidence="5" id="KW-0021">Allosteric enzyme</keyword>
<evidence type="ECO:0000313" key="17">
    <source>
        <dbReference type="EMBL" id="KAG7393246.1"/>
    </source>
</evidence>
<keyword evidence="8" id="KW-0479">Metal-binding</keyword>
<dbReference type="GO" id="GO:0005769">
    <property type="term" value="C:early endosome"/>
    <property type="evidence" value="ECO:0007669"/>
    <property type="project" value="TreeGrafter"/>
</dbReference>
<dbReference type="GO" id="GO:0008333">
    <property type="term" value="P:endosome to lysosome transport"/>
    <property type="evidence" value="ECO:0007669"/>
    <property type="project" value="TreeGrafter"/>
</dbReference>